<gene>
    <name evidence="1" type="ORF">O1V66_05305</name>
</gene>
<dbReference type="Proteomes" id="UP001164712">
    <property type="component" value="Chromosome"/>
</dbReference>
<dbReference type="RefSeq" id="WP_045048147.1">
    <property type="nucleotide sequence ID" value="NZ_CP114058.1"/>
</dbReference>
<dbReference type="InterPro" id="IPR021295">
    <property type="entry name" value="DUF2867"/>
</dbReference>
<sequence length="170" mass="19191">MQTVRTIALPAESKLTALYQQSDLADAFAITLPPDVPVDIEKLSQILLATPPCWFRMLLACRDSMVMPFGIQTSVQLRKRLETGGRERIDFFPVLSVDENELIIGENDIHLDFRTSVLVRNQERGGREVVLTSVVRCHNGIGKLYTRLVAPFHRTVVCSMLARAAARNWR</sequence>
<organism evidence="1 2">
    <name type="scientific">Rouxiella chamberiensis</name>
    <dbReference type="NCBI Taxonomy" id="1513468"/>
    <lineage>
        <taxon>Bacteria</taxon>
        <taxon>Pseudomonadati</taxon>
        <taxon>Pseudomonadota</taxon>
        <taxon>Gammaproteobacteria</taxon>
        <taxon>Enterobacterales</taxon>
        <taxon>Yersiniaceae</taxon>
        <taxon>Rouxiella</taxon>
    </lineage>
</organism>
<accession>A0ABY7HRP1</accession>
<dbReference type="EMBL" id="CP114058">
    <property type="protein sequence ID" value="WAT02092.1"/>
    <property type="molecule type" value="Genomic_DNA"/>
</dbReference>
<keyword evidence="2" id="KW-1185">Reference proteome</keyword>
<protein>
    <submittedName>
        <fullName evidence="1">DUF2867 domain-containing protein</fullName>
    </submittedName>
</protein>
<evidence type="ECO:0000313" key="2">
    <source>
        <dbReference type="Proteomes" id="UP001164712"/>
    </source>
</evidence>
<dbReference type="Pfam" id="PF11066">
    <property type="entry name" value="DUF2867"/>
    <property type="match status" value="1"/>
</dbReference>
<reference evidence="1" key="1">
    <citation type="submission" date="2022-12" db="EMBL/GenBank/DDBJ databases">
        <title>Complete genome sequence of an Australian strain of Rouxiella badensis DAR84756 and resolution of the R. badensis DSM100043 and R. chamberiensis DSM28324 genomes.</title>
        <authorList>
            <person name="Paul S."/>
            <person name="Anderson P.J."/>
            <person name="Maynard G."/>
            <person name="Dyall-Smith M."/>
            <person name="Kudinha T."/>
        </authorList>
    </citation>
    <scope>NUCLEOTIDE SEQUENCE</scope>
    <source>
        <strain evidence="1">DSM 28324</strain>
    </source>
</reference>
<name>A0ABY7HRP1_9GAMM</name>
<proteinExistence type="predicted"/>
<evidence type="ECO:0000313" key="1">
    <source>
        <dbReference type="EMBL" id="WAT02092.1"/>
    </source>
</evidence>